<accession>A0A644T8P9</accession>
<dbReference type="EMBL" id="VSSQ01000021">
    <property type="protein sequence ID" value="MPL63316.1"/>
    <property type="molecule type" value="Genomic_DNA"/>
</dbReference>
<sequence>MSVKCQVIMDELDRIAPRYLAESWDNVGLLVGSPLQDVSNLMVALDVTGDVIKQAIATHTDMIIAHHPFIFKGIKNVRADLPHGRLLTELIKNDIAVYAAHTNLDIAVGGINDVLANRLHLADIEVLSSSHSDKLIKLVVFTPKSHAESVRRAISEAGAGYIGNYSHCTFATDGVGTFLPLADTNPFIGTAGVLEQVAEVRLETVLPEKISQRVLNAMFKAHPYEEVAYDLYPLVNDGPKIGLGRMGNLPTTKLLAVFANDVKKMLGINWVKVAGPSDKAVRKVAVCGGSGASLIQTAALAGADVLVTGDVKYHEAQDAVSAGIAIIDAGHFGTENVIVDHLGQYLDERACQGKWGVEIVTDKSSKDIFNRY</sequence>
<dbReference type="NCBIfam" id="TIGR00486">
    <property type="entry name" value="YbgI_SA1388"/>
    <property type="match status" value="1"/>
</dbReference>
<evidence type="ECO:0000256" key="1">
    <source>
        <dbReference type="ARBA" id="ARBA00006964"/>
    </source>
</evidence>
<dbReference type="InterPro" id="IPR036069">
    <property type="entry name" value="DUF34/NIF3_sf"/>
</dbReference>
<dbReference type="Gene3D" id="3.40.1390.30">
    <property type="entry name" value="NIF3 (NGG1p interacting factor 3)-like"/>
    <property type="match status" value="1"/>
</dbReference>
<keyword evidence="2" id="KW-0479">Metal-binding</keyword>
<reference evidence="3" key="1">
    <citation type="submission" date="2019-08" db="EMBL/GenBank/DDBJ databases">
        <authorList>
            <person name="Kucharzyk K."/>
            <person name="Murdoch R.W."/>
            <person name="Higgins S."/>
            <person name="Loffler F."/>
        </authorList>
    </citation>
    <scope>NUCLEOTIDE SEQUENCE</scope>
</reference>
<proteinExistence type="inferred from homology"/>
<comment type="caution">
    <text evidence="3">The sequence shown here is derived from an EMBL/GenBank/DDBJ whole genome shotgun (WGS) entry which is preliminary data.</text>
</comment>
<dbReference type="InterPro" id="IPR015867">
    <property type="entry name" value="N-reg_PII/ATP_PRibTrfase_C"/>
</dbReference>
<dbReference type="PANTHER" id="PTHR13799">
    <property type="entry name" value="NGG1 INTERACTING FACTOR 3"/>
    <property type="match status" value="1"/>
</dbReference>
<dbReference type="InterPro" id="IPR017221">
    <property type="entry name" value="DUF34/NIF3_bac"/>
</dbReference>
<dbReference type="Pfam" id="PF01784">
    <property type="entry name" value="DUF34_NIF3"/>
    <property type="match status" value="1"/>
</dbReference>
<comment type="similarity">
    <text evidence="1">Belongs to the GTP cyclohydrolase I type 2/NIF3 family.</text>
</comment>
<dbReference type="SUPFAM" id="SSF102705">
    <property type="entry name" value="NIF3 (NGG1p interacting factor 3)-like"/>
    <property type="match status" value="1"/>
</dbReference>
<protein>
    <submittedName>
        <fullName evidence="3">GTP cyclohydrolase 1 type 2</fullName>
    </submittedName>
</protein>
<dbReference type="GO" id="GO:0046872">
    <property type="term" value="F:metal ion binding"/>
    <property type="evidence" value="ECO:0007669"/>
    <property type="project" value="UniProtKB-KW"/>
</dbReference>
<gene>
    <name evidence="3" type="ORF">SDC9_08938</name>
</gene>
<dbReference type="PANTHER" id="PTHR13799:SF14">
    <property type="entry name" value="GTP CYCLOHYDROLASE 1 TYPE 2 HOMOLOG"/>
    <property type="match status" value="1"/>
</dbReference>
<name>A0A644T8P9_9ZZZZ</name>
<dbReference type="GO" id="GO:0005737">
    <property type="term" value="C:cytoplasm"/>
    <property type="evidence" value="ECO:0007669"/>
    <property type="project" value="TreeGrafter"/>
</dbReference>
<dbReference type="GO" id="GO:0016787">
    <property type="term" value="F:hydrolase activity"/>
    <property type="evidence" value="ECO:0007669"/>
    <property type="project" value="UniProtKB-KW"/>
</dbReference>
<dbReference type="AlphaFoldDB" id="A0A644T8P9"/>
<organism evidence="3">
    <name type="scientific">bioreactor metagenome</name>
    <dbReference type="NCBI Taxonomy" id="1076179"/>
    <lineage>
        <taxon>unclassified sequences</taxon>
        <taxon>metagenomes</taxon>
        <taxon>ecological metagenomes</taxon>
    </lineage>
</organism>
<dbReference type="PIRSF" id="PIRSF037489">
    <property type="entry name" value="UCP037489_NIF3_YqfO"/>
    <property type="match status" value="1"/>
</dbReference>
<evidence type="ECO:0000313" key="3">
    <source>
        <dbReference type="EMBL" id="MPL63316.1"/>
    </source>
</evidence>
<dbReference type="FunFam" id="3.40.1390.30:FF:000001">
    <property type="entry name" value="GTP cyclohydrolase 1 type 2"/>
    <property type="match status" value="1"/>
</dbReference>
<dbReference type="InterPro" id="IPR002678">
    <property type="entry name" value="DUF34/NIF3"/>
</dbReference>
<dbReference type="Gene3D" id="3.30.70.120">
    <property type="match status" value="1"/>
</dbReference>
<dbReference type="FunFam" id="3.30.70.120:FF:000006">
    <property type="entry name" value="GTP cyclohydrolase 1 type 2 homolog"/>
    <property type="match status" value="1"/>
</dbReference>
<keyword evidence="3" id="KW-0378">Hydrolase</keyword>
<evidence type="ECO:0000256" key="2">
    <source>
        <dbReference type="ARBA" id="ARBA00022723"/>
    </source>
</evidence>